<feature type="non-terminal residue" evidence="1">
    <location>
        <position position="1"/>
    </location>
</feature>
<organism evidence="1 2">
    <name type="scientific">Pristionchus fissidentatus</name>
    <dbReference type="NCBI Taxonomy" id="1538716"/>
    <lineage>
        <taxon>Eukaryota</taxon>
        <taxon>Metazoa</taxon>
        <taxon>Ecdysozoa</taxon>
        <taxon>Nematoda</taxon>
        <taxon>Chromadorea</taxon>
        <taxon>Rhabditida</taxon>
        <taxon>Rhabditina</taxon>
        <taxon>Diplogasteromorpha</taxon>
        <taxon>Diplogasteroidea</taxon>
        <taxon>Neodiplogasteridae</taxon>
        <taxon>Pristionchus</taxon>
    </lineage>
</organism>
<accession>A0AAV5WC29</accession>
<dbReference type="EMBL" id="BTSY01000005">
    <property type="protein sequence ID" value="GMT28238.1"/>
    <property type="molecule type" value="Genomic_DNA"/>
</dbReference>
<evidence type="ECO:0000313" key="2">
    <source>
        <dbReference type="Proteomes" id="UP001432322"/>
    </source>
</evidence>
<name>A0AAV5WC29_9BILA</name>
<gene>
    <name evidence="1" type="ORF">PFISCL1PPCAC_19535</name>
</gene>
<comment type="caution">
    <text evidence="1">The sequence shown here is derived from an EMBL/GenBank/DDBJ whole genome shotgun (WGS) entry which is preliminary data.</text>
</comment>
<evidence type="ECO:0000313" key="1">
    <source>
        <dbReference type="EMBL" id="GMT28238.1"/>
    </source>
</evidence>
<dbReference type="AlphaFoldDB" id="A0AAV5WC29"/>
<sequence>QISRSELFSFYDNSSRTITSFKTECWGADSPVTYITSVKVVCAVEFKKNLAEMWERIPLGAVVVPLESIESAYFRCGCGKNEAVICCPGGYCDRTLGVTKLTLCGRRHQFKDTKMNNLMAELLRDQFEEALYIEEMHGGWDDLTFLHGEDQFGNDYSEYPVEKLTFEPIYKIYTKPK</sequence>
<proteinExistence type="predicted"/>
<keyword evidence="2" id="KW-1185">Reference proteome</keyword>
<dbReference type="Proteomes" id="UP001432322">
    <property type="component" value="Unassembled WGS sequence"/>
</dbReference>
<protein>
    <submittedName>
        <fullName evidence="1">Uncharacterized protein</fullName>
    </submittedName>
</protein>
<reference evidence="1" key="1">
    <citation type="submission" date="2023-10" db="EMBL/GenBank/DDBJ databases">
        <title>Genome assembly of Pristionchus species.</title>
        <authorList>
            <person name="Yoshida K."/>
            <person name="Sommer R.J."/>
        </authorList>
    </citation>
    <scope>NUCLEOTIDE SEQUENCE</scope>
    <source>
        <strain evidence="1">RS5133</strain>
    </source>
</reference>